<dbReference type="EMBL" id="SGXC01000001">
    <property type="protein sequence ID" value="RZS86587.1"/>
    <property type="molecule type" value="Genomic_DNA"/>
</dbReference>
<evidence type="ECO:0000259" key="3">
    <source>
        <dbReference type="PROSITE" id="PS51186"/>
    </source>
</evidence>
<accession>A0A4V2F471</accession>
<dbReference type="CDD" id="cd04301">
    <property type="entry name" value="NAT_SF"/>
    <property type="match status" value="1"/>
</dbReference>
<sequence>MIRPPCSTRLRLDRKLDAWDEMVSQQWNWILVTVVGDEVIGVLQLTLIPGLSRSGTKRAQIEGVRVKTSARGQSVGKSLMQFALAISREHGCGLVQLTTDKRRPDAKRFYESLGFEATHEGMKLVW</sequence>
<dbReference type="InterPro" id="IPR000182">
    <property type="entry name" value="GNAT_dom"/>
</dbReference>
<dbReference type="AlphaFoldDB" id="A0A4V2F471"/>
<keyword evidence="2" id="KW-0012">Acyltransferase</keyword>
<dbReference type="PROSITE" id="PS51186">
    <property type="entry name" value="GNAT"/>
    <property type="match status" value="1"/>
</dbReference>
<reference evidence="4 5" key="1">
    <citation type="submission" date="2019-02" db="EMBL/GenBank/DDBJ databases">
        <title>Genomic Encyclopedia of Type Strains, Phase IV (KMG-IV): sequencing the most valuable type-strain genomes for metagenomic binning, comparative biology and taxonomic classification.</title>
        <authorList>
            <person name="Goeker M."/>
        </authorList>
    </citation>
    <scope>NUCLEOTIDE SEQUENCE [LARGE SCALE GENOMIC DNA]</scope>
    <source>
        <strain evidence="4 5">K24</strain>
    </source>
</reference>
<dbReference type="PANTHER" id="PTHR43877:SF2">
    <property type="entry name" value="AMINOALKYLPHOSPHONATE N-ACETYLTRANSFERASE-RELATED"/>
    <property type="match status" value="1"/>
</dbReference>
<feature type="domain" description="N-acetyltransferase" evidence="3">
    <location>
        <begin position="1"/>
        <end position="126"/>
    </location>
</feature>
<dbReference type="SUPFAM" id="SSF55729">
    <property type="entry name" value="Acyl-CoA N-acyltransferases (Nat)"/>
    <property type="match status" value="1"/>
</dbReference>
<dbReference type="PANTHER" id="PTHR43877">
    <property type="entry name" value="AMINOALKYLPHOSPHONATE N-ACETYLTRANSFERASE-RELATED-RELATED"/>
    <property type="match status" value="1"/>
</dbReference>
<dbReference type="InterPro" id="IPR050832">
    <property type="entry name" value="Bact_Acetyltransf"/>
</dbReference>
<organism evidence="4 5">
    <name type="scientific">Pigmentiphaga kullae</name>
    <dbReference type="NCBI Taxonomy" id="151784"/>
    <lineage>
        <taxon>Bacteria</taxon>
        <taxon>Pseudomonadati</taxon>
        <taxon>Pseudomonadota</taxon>
        <taxon>Betaproteobacteria</taxon>
        <taxon>Burkholderiales</taxon>
        <taxon>Alcaligenaceae</taxon>
        <taxon>Pigmentiphaga</taxon>
    </lineage>
</organism>
<comment type="caution">
    <text evidence="4">The sequence shown here is derived from an EMBL/GenBank/DDBJ whole genome shotgun (WGS) entry which is preliminary data.</text>
</comment>
<dbReference type="Gene3D" id="3.40.630.30">
    <property type="match status" value="1"/>
</dbReference>
<evidence type="ECO:0000313" key="5">
    <source>
        <dbReference type="Proteomes" id="UP000292445"/>
    </source>
</evidence>
<keyword evidence="1 4" id="KW-0808">Transferase</keyword>
<protein>
    <submittedName>
        <fullName evidence="4">Acetyltransferase (GNAT) family protein</fullName>
    </submittedName>
</protein>
<dbReference type="InterPro" id="IPR016181">
    <property type="entry name" value="Acyl_CoA_acyltransferase"/>
</dbReference>
<dbReference type="GO" id="GO:0016747">
    <property type="term" value="F:acyltransferase activity, transferring groups other than amino-acyl groups"/>
    <property type="evidence" value="ECO:0007669"/>
    <property type="project" value="InterPro"/>
</dbReference>
<evidence type="ECO:0000256" key="2">
    <source>
        <dbReference type="ARBA" id="ARBA00023315"/>
    </source>
</evidence>
<evidence type="ECO:0000313" key="4">
    <source>
        <dbReference type="EMBL" id="RZS86587.1"/>
    </source>
</evidence>
<evidence type="ECO:0000256" key="1">
    <source>
        <dbReference type="ARBA" id="ARBA00022679"/>
    </source>
</evidence>
<gene>
    <name evidence="4" type="ORF">EV675_2634</name>
</gene>
<proteinExistence type="predicted"/>
<name>A0A4V2F471_9BURK</name>
<keyword evidence="5" id="KW-1185">Reference proteome</keyword>
<dbReference type="Proteomes" id="UP000292445">
    <property type="component" value="Unassembled WGS sequence"/>
</dbReference>
<dbReference type="Pfam" id="PF00583">
    <property type="entry name" value="Acetyltransf_1"/>
    <property type="match status" value="1"/>
</dbReference>